<dbReference type="Pfam" id="PF00248">
    <property type="entry name" value="Aldo_ket_red"/>
    <property type="match status" value="1"/>
</dbReference>
<evidence type="ECO:0000259" key="1">
    <source>
        <dbReference type="Pfam" id="PF00248"/>
    </source>
</evidence>
<dbReference type="RefSeq" id="WP_018385174.1">
    <property type="nucleotide sequence ID" value="NZ_LLZU01000039.1"/>
</dbReference>
<dbReference type="AlphaFoldDB" id="A0A0T6LKX5"/>
<feature type="domain" description="NADP-dependent oxidoreductase" evidence="1">
    <location>
        <begin position="14"/>
        <end position="230"/>
    </location>
</feature>
<name>A0A0T6LKX5_WENVI</name>
<dbReference type="Proteomes" id="UP000050867">
    <property type="component" value="Unassembled WGS sequence"/>
</dbReference>
<dbReference type="Gene3D" id="3.20.20.100">
    <property type="entry name" value="NADP-dependent oxidoreductase domain"/>
    <property type="match status" value="1"/>
</dbReference>
<gene>
    <name evidence="2" type="ORF">AQ490_12120</name>
</gene>
<dbReference type="PANTHER" id="PTHR43312">
    <property type="entry name" value="D-THREO-ALDOSE 1-DEHYDROGENASE"/>
    <property type="match status" value="1"/>
</dbReference>
<dbReference type="InterPro" id="IPR053135">
    <property type="entry name" value="AKR2_Oxidoreductase"/>
</dbReference>
<sequence>MPATLALGTHRCREVAAAARRAATAPDPWVDTAPNYLRGRAQTLLAPVLRAHPRLGISTKVGFVPAAEAAAAQRAGVLSPEEAASGHSLAPAYVRWQLNRNRQQLGRSRLEVVLLHNPERAGARTPEQVAAAFRVLEEEAAAGRIGGYGVATWSGFADGVLTVRGLLAAARAAACGSAHHLVAVQLPVSLVMAGPLAAALNDRGPIAEAAVANLDVYASAPLHGGELLAAATPELAAFIRPGLSVAGACLLAVASCPGVSRVLVSASTAAHWDDALAGLAGGPLDSDHLRTVLDVLTPT</sequence>
<dbReference type="EMBL" id="LLZU01000039">
    <property type="protein sequence ID" value="KRV46612.1"/>
    <property type="molecule type" value="Genomic_DNA"/>
</dbReference>
<accession>A0A0T6LKX5</accession>
<keyword evidence="3" id="KW-1185">Reference proteome</keyword>
<organism evidence="2 3">
    <name type="scientific">Wenjunlia vitaminophila</name>
    <name type="common">Streptomyces vitaminophilus</name>
    <dbReference type="NCBI Taxonomy" id="76728"/>
    <lineage>
        <taxon>Bacteria</taxon>
        <taxon>Bacillati</taxon>
        <taxon>Actinomycetota</taxon>
        <taxon>Actinomycetes</taxon>
        <taxon>Kitasatosporales</taxon>
        <taxon>Streptomycetaceae</taxon>
        <taxon>Wenjunlia</taxon>
    </lineage>
</organism>
<evidence type="ECO:0000313" key="3">
    <source>
        <dbReference type="Proteomes" id="UP000050867"/>
    </source>
</evidence>
<dbReference type="InterPro" id="IPR023210">
    <property type="entry name" value="NADP_OxRdtase_dom"/>
</dbReference>
<dbReference type="OrthoDB" id="3848369at2"/>
<dbReference type="eggNOG" id="COG0667">
    <property type="taxonomic scope" value="Bacteria"/>
</dbReference>
<protein>
    <submittedName>
        <fullName evidence="2">Aldo/keto reductase</fullName>
    </submittedName>
</protein>
<dbReference type="STRING" id="76728.AQ490_12120"/>
<reference evidence="2 3" key="1">
    <citation type="submission" date="2015-10" db="EMBL/GenBank/DDBJ databases">
        <title>Draft genome sequence of pyrrolomycin-producing Streptomyces vitaminophilus.</title>
        <authorList>
            <person name="Graham D.E."/>
            <person name="Mahan K.M."/>
            <person name="Klingeman D.M."/>
            <person name="Hettich R.L."/>
            <person name="Parry R.J."/>
        </authorList>
    </citation>
    <scope>NUCLEOTIDE SEQUENCE [LARGE SCALE GENOMIC DNA]</scope>
    <source>
        <strain evidence="2 3">ATCC 31673</strain>
    </source>
</reference>
<comment type="caution">
    <text evidence="2">The sequence shown here is derived from an EMBL/GenBank/DDBJ whole genome shotgun (WGS) entry which is preliminary data.</text>
</comment>
<dbReference type="SUPFAM" id="SSF51430">
    <property type="entry name" value="NAD(P)-linked oxidoreductase"/>
    <property type="match status" value="1"/>
</dbReference>
<dbReference type="InterPro" id="IPR036812">
    <property type="entry name" value="NAD(P)_OxRdtase_dom_sf"/>
</dbReference>
<proteinExistence type="predicted"/>
<dbReference type="PANTHER" id="PTHR43312:SF1">
    <property type="entry name" value="NADP-DEPENDENT OXIDOREDUCTASE DOMAIN-CONTAINING PROTEIN"/>
    <property type="match status" value="1"/>
</dbReference>
<evidence type="ECO:0000313" key="2">
    <source>
        <dbReference type="EMBL" id="KRV46612.1"/>
    </source>
</evidence>